<evidence type="ECO:0000259" key="1">
    <source>
        <dbReference type="PROSITE" id="PS50883"/>
    </source>
</evidence>
<dbReference type="OrthoDB" id="2324331at2"/>
<proteinExistence type="predicted"/>
<evidence type="ECO:0000313" key="3">
    <source>
        <dbReference type="Proteomes" id="UP000178622"/>
    </source>
</evidence>
<evidence type="ECO:0000313" key="2">
    <source>
        <dbReference type="EMBL" id="OFI48515.1"/>
    </source>
</evidence>
<keyword evidence="3" id="KW-1185">Reference proteome</keyword>
<dbReference type="GO" id="GO:0071111">
    <property type="term" value="F:cyclic-guanylate-specific phosphodiesterase activity"/>
    <property type="evidence" value="ECO:0007669"/>
    <property type="project" value="InterPro"/>
</dbReference>
<dbReference type="InterPro" id="IPR001633">
    <property type="entry name" value="EAL_dom"/>
</dbReference>
<comment type="caution">
    <text evidence="2">The sequence shown here is derived from an EMBL/GenBank/DDBJ whole genome shotgun (WGS) entry which is preliminary data.</text>
</comment>
<dbReference type="SMART" id="SM00052">
    <property type="entry name" value="EAL"/>
    <property type="match status" value="1"/>
</dbReference>
<dbReference type="PROSITE" id="PS50883">
    <property type="entry name" value="EAL"/>
    <property type="match status" value="1"/>
</dbReference>
<dbReference type="Proteomes" id="UP000178622">
    <property type="component" value="Unassembled WGS sequence"/>
</dbReference>
<organism evidence="2 3">
    <name type="scientific">Floricoccus tropicus</name>
    <dbReference type="NCBI Taxonomy" id="1859473"/>
    <lineage>
        <taxon>Bacteria</taxon>
        <taxon>Bacillati</taxon>
        <taxon>Bacillota</taxon>
        <taxon>Bacilli</taxon>
        <taxon>Lactobacillales</taxon>
        <taxon>Streptococcaceae</taxon>
        <taxon>Floricoccus</taxon>
    </lineage>
</organism>
<dbReference type="PANTHER" id="PTHR33121:SF70">
    <property type="entry name" value="SIGNALING PROTEIN YKOW"/>
    <property type="match status" value="1"/>
</dbReference>
<reference evidence="3" key="1">
    <citation type="submission" date="2016-09" db="EMBL/GenBank/DDBJ databases">
        <title>Draft genome sequence of a novel species of the family Streptococcaceae isolated from flowers.</title>
        <authorList>
            <person name="Chuah L.-O."/>
            <person name="Yap K.-P."/>
            <person name="Thong K.L."/>
            <person name="Liong M.T."/>
            <person name="Ahmad R."/>
            <person name="Rusul G."/>
        </authorList>
    </citation>
    <scope>NUCLEOTIDE SEQUENCE [LARGE SCALE GENOMIC DNA]</scope>
    <source>
        <strain evidence="3">DF1</strain>
    </source>
</reference>
<sequence length="234" mass="28238">MNIFDDLYLLFQPIVNTESTMDFIEFEVLLRNHETKSFPESLFTKLMNDEDLYINYLYWFHKEMKKYLDAFPQYNFSLNLFPSQINKEATWEFLNELKPYSSQIMIEITEHIKPFQKQSDHMNDQIDMEFYLVKINQLGYQIALDDISTGQNNLEFVLKNIDHIDTMKFTLTAFMDAKMEDVRDFIYAWRQVSIRHGKRFIIEGVENEDISKRLSDSGFTYQQGYYWPLIKDMY</sequence>
<dbReference type="InterPro" id="IPR050706">
    <property type="entry name" value="Cyclic-di-GMP_PDE-like"/>
</dbReference>
<dbReference type="SUPFAM" id="SSF141868">
    <property type="entry name" value="EAL domain-like"/>
    <property type="match status" value="1"/>
</dbReference>
<dbReference type="Pfam" id="PF00563">
    <property type="entry name" value="EAL"/>
    <property type="match status" value="1"/>
</dbReference>
<dbReference type="InterPro" id="IPR035919">
    <property type="entry name" value="EAL_sf"/>
</dbReference>
<gene>
    <name evidence="2" type="ORF">BG261_06350</name>
</gene>
<dbReference type="STRING" id="1859473.BG261_06350"/>
<dbReference type="PANTHER" id="PTHR33121">
    <property type="entry name" value="CYCLIC DI-GMP PHOSPHODIESTERASE PDEF"/>
    <property type="match status" value="1"/>
</dbReference>
<accession>A0A1E8GJT2</accession>
<dbReference type="Gene3D" id="3.20.20.450">
    <property type="entry name" value="EAL domain"/>
    <property type="match status" value="1"/>
</dbReference>
<name>A0A1E8GJT2_9LACT</name>
<dbReference type="AlphaFoldDB" id="A0A1E8GJT2"/>
<feature type="domain" description="EAL" evidence="1">
    <location>
        <begin position="1"/>
        <end position="234"/>
    </location>
</feature>
<protein>
    <recommendedName>
        <fullName evidence="1">EAL domain-containing protein</fullName>
    </recommendedName>
</protein>
<dbReference type="EMBL" id="MKIR01000024">
    <property type="protein sequence ID" value="OFI48515.1"/>
    <property type="molecule type" value="Genomic_DNA"/>
</dbReference>
<dbReference type="RefSeq" id="WP_070792912.1">
    <property type="nucleotide sequence ID" value="NZ_MKIR01000024.1"/>
</dbReference>